<sequence>MCPVLPLYFKVHGALQIVSLIRFLSLLPLVSLCLQSQKQKLKLYKNQTPNTHFSKISISCFVFSFLSSMSTPSSSSSSSSIWVLSNIKLQFFGRIRRFLQSKATKKRYDPSDRFDTAKSKVEHNNKVENLETVQVMEKHKEEEEESVIMLQRTVKMLHFGSWEEKEVAAKEIEKLAKEDVKVRKLITELGVVPVLVSMVASPVASRRRAGLTALIHLADGTYTNKALIVEAGILSKLPKTIDLVDESTTSKLVELLLSLSSLANTQFPLAILDFLPLLRNILEKGSSFDTKNSCLGALHNLSTVLENACPLVSSGVVPILLEVSSIKEISEKALATLGNLSVTLMGKKAIENNSMVPETFIEILSWEDKPKCQELSVYILMILAHQSSLQRKKMAQAGIVPVLLEVVLLGSNLAQKRAMKLLQWFKDERQTKMGPHSGPQTPRFAMGSPVNQREAKEGKRLMKSLVKQSLNRNMEIITQRANAAGESSKLKSLIISTSSKSLPY</sequence>
<dbReference type="PANTHER" id="PTHR46700">
    <property type="entry name" value="ARM REPEAT SUPERFAMILY PROTEIN"/>
    <property type="match status" value="1"/>
</dbReference>
<name>A0A445I8P7_GLYSO</name>
<keyword evidence="4" id="KW-1185">Reference proteome</keyword>
<organism evidence="3 4">
    <name type="scientific">Glycine soja</name>
    <name type="common">Wild soybean</name>
    <dbReference type="NCBI Taxonomy" id="3848"/>
    <lineage>
        <taxon>Eukaryota</taxon>
        <taxon>Viridiplantae</taxon>
        <taxon>Streptophyta</taxon>
        <taxon>Embryophyta</taxon>
        <taxon>Tracheophyta</taxon>
        <taxon>Spermatophyta</taxon>
        <taxon>Magnoliopsida</taxon>
        <taxon>eudicotyledons</taxon>
        <taxon>Gunneridae</taxon>
        <taxon>Pentapetalae</taxon>
        <taxon>rosids</taxon>
        <taxon>fabids</taxon>
        <taxon>Fabales</taxon>
        <taxon>Fabaceae</taxon>
        <taxon>Papilionoideae</taxon>
        <taxon>50 kb inversion clade</taxon>
        <taxon>NPAAA clade</taxon>
        <taxon>indigoferoid/millettioid clade</taxon>
        <taxon>Phaseoleae</taxon>
        <taxon>Glycine</taxon>
        <taxon>Glycine subgen. Soja</taxon>
    </lineage>
</organism>
<reference evidence="3 4" key="1">
    <citation type="submission" date="2018-09" db="EMBL/GenBank/DDBJ databases">
        <title>A high-quality reference genome of wild soybean provides a powerful tool to mine soybean genomes.</title>
        <authorList>
            <person name="Xie M."/>
            <person name="Chung C.Y.L."/>
            <person name="Li M.-W."/>
            <person name="Wong F.-L."/>
            <person name="Chan T.-F."/>
            <person name="Lam H.-M."/>
        </authorList>
    </citation>
    <scope>NUCLEOTIDE SEQUENCE [LARGE SCALE GENOMIC DNA]</scope>
    <source>
        <strain evidence="4">cv. W05</strain>
        <tissue evidence="3">Hypocotyl of etiolated seedlings</tissue>
    </source>
</reference>
<accession>A0A445I8P7</accession>
<gene>
    <name evidence="3" type="ORF">D0Y65_031536</name>
</gene>
<comment type="caution">
    <text evidence="3">The sequence shown here is derived from an EMBL/GenBank/DDBJ whole genome shotgun (WGS) entry which is preliminary data.</text>
</comment>
<dbReference type="InterPro" id="IPR016024">
    <property type="entry name" value="ARM-type_fold"/>
</dbReference>
<dbReference type="Gramene" id="XM_028331976.1">
    <property type="protein sequence ID" value="XP_028187777.1"/>
    <property type="gene ID" value="LOC114374339"/>
</dbReference>
<proteinExistence type="predicted"/>
<dbReference type="SMART" id="SM00185">
    <property type="entry name" value="ARM"/>
    <property type="match status" value="4"/>
</dbReference>
<dbReference type="AlphaFoldDB" id="A0A445I8P7"/>
<evidence type="ECO:0000313" key="4">
    <source>
        <dbReference type="Proteomes" id="UP000289340"/>
    </source>
</evidence>
<dbReference type="InterPro" id="IPR011989">
    <property type="entry name" value="ARM-like"/>
</dbReference>
<dbReference type="PANTHER" id="PTHR46700:SF2">
    <property type="entry name" value="ARM REPEAT SUPERFAMILY PROTEIN"/>
    <property type="match status" value="1"/>
</dbReference>
<keyword evidence="1" id="KW-0677">Repeat</keyword>
<feature type="region of interest" description="Disordered" evidence="2">
    <location>
        <begin position="431"/>
        <end position="456"/>
    </location>
</feature>
<evidence type="ECO:0000256" key="2">
    <source>
        <dbReference type="SAM" id="MobiDB-lite"/>
    </source>
</evidence>
<dbReference type="Gene3D" id="1.25.10.10">
    <property type="entry name" value="Leucine-rich Repeat Variant"/>
    <property type="match status" value="1"/>
</dbReference>
<evidence type="ECO:0000313" key="3">
    <source>
        <dbReference type="EMBL" id="RZB82433.1"/>
    </source>
</evidence>
<protein>
    <submittedName>
        <fullName evidence="3">U-box domain-containing protein 7</fullName>
    </submittedName>
</protein>
<dbReference type="InterPro" id="IPR000225">
    <property type="entry name" value="Armadillo"/>
</dbReference>
<evidence type="ECO:0000256" key="1">
    <source>
        <dbReference type="ARBA" id="ARBA00022737"/>
    </source>
</evidence>
<dbReference type="SUPFAM" id="SSF48371">
    <property type="entry name" value="ARM repeat"/>
    <property type="match status" value="1"/>
</dbReference>
<dbReference type="Proteomes" id="UP000289340">
    <property type="component" value="Chromosome 11"/>
</dbReference>
<dbReference type="EMBL" id="QZWG01000011">
    <property type="protein sequence ID" value="RZB82433.1"/>
    <property type="molecule type" value="Genomic_DNA"/>
</dbReference>